<name>A0A2S0VWD8_9ALTE</name>
<dbReference type="NCBIfam" id="TIGR02443">
    <property type="entry name" value="YheV family putative zinc ribbon protein"/>
    <property type="match status" value="1"/>
</dbReference>
<reference evidence="1 2" key="1">
    <citation type="submission" date="2018-01" db="EMBL/GenBank/DDBJ databases">
        <title>Genome sequence of a Cantenovulum-like bacteria.</title>
        <authorList>
            <person name="Tan W.R."/>
            <person name="Lau N.-S."/>
            <person name="Go F."/>
            <person name="Amirul A.-A.A."/>
        </authorList>
    </citation>
    <scope>NUCLEOTIDE SEQUENCE [LARGE SCALE GENOMIC DNA]</scope>
    <source>
        <strain evidence="1 2">CCB-QB4</strain>
    </source>
</reference>
<evidence type="ECO:0000313" key="1">
    <source>
        <dbReference type="EMBL" id="AWB68420.1"/>
    </source>
</evidence>
<dbReference type="KEGG" id="cate:C2869_19300"/>
<sequence length="68" mass="7573">MTMKQKKRFIAGAVCPQCSAQDSLMLFLENNVEKVECVDCGYTKSNTDNKVKQASKQANDVIGIFKPE</sequence>
<dbReference type="InterPro" id="IPR012658">
    <property type="entry name" value="YheV"/>
</dbReference>
<keyword evidence="1" id="KW-0238">DNA-binding</keyword>
<dbReference type="EMBL" id="CP026604">
    <property type="protein sequence ID" value="AWB68420.1"/>
    <property type="molecule type" value="Genomic_DNA"/>
</dbReference>
<organism evidence="1 2">
    <name type="scientific">Saccharobesus litoralis</name>
    <dbReference type="NCBI Taxonomy" id="2172099"/>
    <lineage>
        <taxon>Bacteria</taxon>
        <taxon>Pseudomonadati</taxon>
        <taxon>Pseudomonadota</taxon>
        <taxon>Gammaproteobacteria</taxon>
        <taxon>Alteromonadales</taxon>
        <taxon>Alteromonadaceae</taxon>
        <taxon>Saccharobesus</taxon>
    </lineage>
</organism>
<dbReference type="GO" id="GO:0003677">
    <property type="term" value="F:DNA binding"/>
    <property type="evidence" value="ECO:0007669"/>
    <property type="project" value="UniProtKB-KW"/>
</dbReference>
<gene>
    <name evidence="1" type="ORF">C2869_19300</name>
</gene>
<protein>
    <submittedName>
        <fullName evidence="1">DNA-binding protein</fullName>
    </submittedName>
</protein>
<keyword evidence="2" id="KW-1185">Reference proteome</keyword>
<evidence type="ECO:0000313" key="2">
    <source>
        <dbReference type="Proteomes" id="UP000244441"/>
    </source>
</evidence>
<accession>A0A2S0VWD8</accession>
<dbReference type="AlphaFoldDB" id="A0A2S0VWD8"/>
<proteinExistence type="predicted"/>
<dbReference type="OrthoDB" id="5881059at2"/>
<dbReference type="Pfam" id="PF09526">
    <property type="entry name" value="DUF2387"/>
    <property type="match status" value="1"/>
</dbReference>
<dbReference type="Proteomes" id="UP000244441">
    <property type="component" value="Chromosome"/>
</dbReference>